<reference evidence="9" key="1">
    <citation type="journal article" date="2014" name="Nat. Commun.">
        <title>Genomic adaptations of the halophilic Dead Sea filamentous fungus Eurotium rubrum.</title>
        <authorList>
            <person name="Kis-Papo T."/>
            <person name="Weig A.R."/>
            <person name="Riley R."/>
            <person name="Persoh D."/>
            <person name="Salamov A."/>
            <person name="Sun H."/>
            <person name="Lipzen A."/>
            <person name="Wasser S.P."/>
            <person name="Rambold G."/>
            <person name="Grigoriev I.V."/>
            <person name="Nevo E."/>
        </authorList>
    </citation>
    <scope>NUCLEOTIDE SEQUENCE [LARGE SCALE GENOMIC DNA]</scope>
    <source>
        <strain evidence="9">CBS 135680</strain>
    </source>
</reference>
<evidence type="ECO:0000256" key="5">
    <source>
        <dbReference type="ARBA" id="ARBA00023242"/>
    </source>
</evidence>
<dbReference type="GO" id="GO:0005634">
    <property type="term" value="C:nucleus"/>
    <property type="evidence" value="ECO:0007669"/>
    <property type="project" value="TreeGrafter"/>
</dbReference>
<dbReference type="Pfam" id="PF04082">
    <property type="entry name" value="Fungal_trans"/>
    <property type="match status" value="1"/>
</dbReference>
<proteinExistence type="predicted"/>
<dbReference type="AlphaFoldDB" id="A0A017SQW1"/>
<dbReference type="GO" id="GO:0000435">
    <property type="term" value="P:positive regulation of transcription from RNA polymerase II promoter by galactose"/>
    <property type="evidence" value="ECO:0007669"/>
    <property type="project" value="TreeGrafter"/>
</dbReference>
<dbReference type="InterPro" id="IPR036864">
    <property type="entry name" value="Zn2-C6_fun-type_DNA-bd_sf"/>
</dbReference>
<dbReference type="Proteomes" id="UP000019804">
    <property type="component" value="Unassembled WGS sequence"/>
</dbReference>
<evidence type="ECO:0000313" key="8">
    <source>
        <dbReference type="EMBL" id="EYE99196.1"/>
    </source>
</evidence>
<dbReference type="GO" id="GO:0006351">
    <property type="term" value="P:DNA-templated transcription"/>
    <property type="evidence" value="ECO:0007669"/>
    <property type="project" value="InterPro"/>
</dbReference>
<evidence type="ECO:0000256" key="1">
    <source>
        <dbReference type="ARBA" id="ARBA00022723"/>
    </source>
</evidence>
<dbReference type="RefSeq" id="XP_040642884.1">
    <property type="nucleotide sequence ID" value="XM_040785316.1"/>
</dbReference>
<evidence type="ECO:0000256" key="6">
    <source>
        <dbReference type="SAM" id="MobiDB-lite"/>
    </source>
</evidence>
<keyword evidence="9" id="KW-1185">Reference proteome</keyword>
<dbReference type="CDD" id="cd00067">
    <property type="entry name" value="GAL4"/>
    <property type="match status" value="1"/>
</dbReference>
<dbReference type="GO" id="GO:0000978">
    <property type="term" value="F:RNA polymerase II cis-regulatory region sequence-specific DNA binding"/>
    <property type="evidence" value="ECO:0007669"/>
    <property type="project" value="TreeGrafter"/>
</dbReference>
<dbReference type="PANTHER" id="PTHR47424:SF15">
    <property type="entry name" value="ZN(II)2CYS6 TRANSCRIPTION FACTOR (EUROFUNG)"/>
    <property type="match status" value="1"/>
</dbReference>
<keyword evidence="1" id="KW-0479">Metal-binding</keyword>
<accession>A0A017SQW1</accession>
<name>A0A017SQW1_ASPRC</name>
<dbReference type="Pfam" id="PF00172">
    <property type="entry name" value="Zn_clus"/>
    <property type="match status" value="1"/>
</dbReference>
<dbReference type="GeneID" id="63700440"/>
<sequence>MDSELPRTRAIHRRPPRASRACETCRVRKTKCDQAQPCSYCAYHCLDCVYRTGANQSTATPEKRHSRINQVQKGSGSRPSPWPGANQNTQLIQERERHSRSPNISFEDSRSPRISCGEESGSGLQQNHAATPITHGTDNRGDDSIVDAPLCDSASRDGLSGINLHTNGTEFYGNSSNLAFLGNLYARARKHAGNRASHGPGDFQSTAGPSQPHVEDRHKEDSAKTTDRTQLSIVNLLYNPSYQSHSPLQSPEKDKDKTVQTDNSEAPPNNIILGSGIAPVNHLPNGSQLEIEKIFISSYFSNKHYIHPMLCKSSFLRRCEREAFILSKRHLFVRGSSNFAGLYFAVVALGAINASPDETSLLDHYYTYTPDPRSSGIGSARGCSALDFANYYFGAAKKALGDVFESCSLESAQALMLLNVFCQNALRPHSCFMYSGMAVRTAVAIGLASGMSSLPANMRKEGKRTWWCIYSHEIEMCCSSGRLDSMKHLDYYQVPLPTLKTTPGHTQDPDAEDNDVAMIPVMVALAQIMTEASHHLYHSNKRSMHERSFIAMDLDTRLLRWKDDLPAFLNVDAASLNDPEWAFKQKLVLRLRFYNTRILIHRPFLVASTSTSISTSEQIPYLNHIHLCLTAARSSIQMQYESFLHRIYIRTWWYNTTYALYSSMILLHLILAGVPEIPEEELLKDVEKSLDIFESMGNVVVARRCAEMIREVLDVTREYLRRRPAAGPPTAMANESPALQHLHYTNAGTNSLNNYNFHSHPQTSIADLSPTSPDENFFFSLFGQEFQPNTRAEILANLVDPMILGDFAFGGGVE</sequence>
<dbReference type="EMBL" id="KK088412">
    <property type="protein sequence ID" value="EYE99196.1"/>
    <property type="molecule type" value="Genomic_DNA"/>
</dbReference>
<dbReference type="HOGENOM" id="CLU_008137_0_0_1"/>
<evidence type="ECO:0000256" key="4">
    <source>
        <dbReference type="ARBA" id="ARBA00023163"/>
    </source>
</evidence>
<feature type="region of interest" description="Disordered" evidence="6">
    <location>
        <begin position="56"/>
        <end position="149"/>
    </location>
</feature>
<dbReference type="SUPFAM" id="SSF57701">
    <property type="entry name" value="Zn2/Cys6 DNA-binding domain"/>
    <property type="match status" value="1"/>
</dbReference>
<protein>
    <recommendedName>
        <fullName evidence="7">Zn(2)-C6 fungal-type domain-containing protein</fullName>
    </recommendedName>
</protein>
<dbReference type="OrthoDB" id="2571985at2759"/>
<organism evidence="8 9">
    <name type="scientific">Aspergillus ruber (strain CBS 135680)</name>
    <dbReference type="NCBI Taxonomy" id="1388766"/>
    <lineage>
        <taxon>Eukaryota</taxon>
        <taxon>Fungi</taxon>
        <taxon>Dikarya</taxon>
        <taxon>Ascomycota</taxon>
        <taxon>Pezizomycotina</taxon>
        <taxon>Eurotiomycetes</taxon>
        <taxon>Eurotiomycetidae</taxon>
        <taxon>Eurotiales</taxon>
        <taxon>Aspergillaceae</taxon>
        <taxon>Aspergillus</taxon>
        <taxon>Aspergillus subgen. Aspergillus</taxon>
    </lineage>
</organism>
<dbReference type="GO" id="GO:0008270">
    <property type="term" value="F:zinc ion binding"/>
    <property type="evidence" value="ECO:0007669"/>
    <property type="project" value="InterPro"/>
</dbReference>
<feature type="domain" description="Zn(2)-C6 fungal-type" evidence="7">
    <location>
        <begin position="21"/>
        <end position="50"/>
    </location>
</feature>
<feature type="compositionally biased region" description="Polar residues" evidence="6">
    <location>
        <begin position="68"/>
        <end position="78"/>
    </location>
</feature>
<evidence type="ECO:0000256" key="2">
    <source>
        <dbReference type="ARBA" id="ARBA00023015"/>
    </source>
</evidence>
<dbReference type="PROSITE" id="PS50048">
    <property type="entry name" value="ZN2_CY6_FUNGAL_2"/>
    <property type="match status" value="1"/>
</dbReference>
<keyword evidence="4" id="KW-0804">Transcription</keyword>
<keyword evidence="5" id="KW-0539">Nucleus</keyword>
<dbReference type="STRING" id="1388766.A0A017SQW1"/>
<dbReference type="PROSITE" id="PS00463">
    <property type="entry name" value="ZN2_CY6_FUNGAL_1"/>
    <property type="match status" value="1"/>
</dbReference>
<evidence type="ECO:0000259" key="7">
    <source>
        <dbReference type="PROSITE" id="PS50048"/>
    </source>
</evidence>
<dbReference type="PANTHER" id="PTHR47424">
    <property type="entry name" value="REGULATORY PROTEIN GAL4"/>
    <property type="match status" value="1"/>
</dbReference>
<dbReference type="CDD" id="cd12148">
    <property type="entry name" value="fungal_TF_MHR"/>
    <property type="match status" value="1"/>
</dbReference>
<dbReference type="InterPro" id="IPR051127">
    <property type="entry name" value="Fungal_SecMet_Regulators"/>
</dbReference>
<feature type="region of interest" description="Disordered" evidence="6">
    <location>
        <begin position="191"/>
        <end position="230"/>
    </location>
</feature>
<dbReference type="SMART" id="SM00066">
    <property type="entry name" value="GAL4"/>
    <property type="match status" value="1"/>
</dbReference>
<feature type="region of interest" description="Disordered" evidence="6">
    <location>
        <begin position="242"/>
        <end position="270"/>
    </location>
</feature>
<evidence type="ECO:0000256" key="3">
    <source>
        <dbReference type="ARBA" id="ARBA00023125"/>
    </source>
</evidence>
<gene>
    <name evidence="8" type="ORF">EURHEDRAFT_470838</name>
</gene>
<evidence type="ECO:0000313" key="9">
    <source>
        <dbReference type="Proteomes" id="UP000019804"/>
    </source>
</evidence>
<feature type="compositionally biased region" description="Basic and acidic residues" evidence="6">
    <location>
        <begin position="213"/>
        <end position="227"/>
    </location>
</feature>
<dbReference type="Gene3D" id="4.10.240.10">
    <property type="entry name" value="Zn(2)-C6 fungal-type DNA-binding domain"/>
    <property type="match status" value="1"/>
</dbReference>
<dbReference type="GO" id="GO:0000981">
    <property type="term" value="F:DNA-binding transcription factor activity, RNA polymerase II-specific"/>
    <property type="evidence" value="ECO:0007669"/>
    <property type="project" value="InterPro"/>
</dbReference>
<dbReference type="SMART" id="SM00906">
    <property type="entry name" value="Fungal_trans"/>
    <property type="match status" value="1"/>
</dbReference>
<keyword evidence="2" id="KW-0805">Transcription regulation</keyword>
<dbReference type="InterPro" id="IPR007219">
    <property type="entry name" value="XnlR_reg_dom"/>
</dbReference>
<dbReference type="InterPro" id="IPR001138">
    <property type="entry name" value="Zn2Cys6_DnaBD"/>
</dbReference>
<keyword evidence="3" id="KW-0238">DNA-binding</keyword>